<comment type="caution">
    <text evidence="11">Lacks conserved residue(s) required for the propagation of feature annotation.</text>
</comment>
<evidence type="ECO:0000256" key="8">
    <source>
        <dbReference type="ARBA" id="ARBA00022840"/>
    </source>
</evidence>
<name>A0ABU1UNJ2_9ACTN</name>
<dbReference type="GO" id="GO:0016301">
    <property type="term" value="F:kinase activity"/>
    <property type="evidence" value="ECO:0007669"/>
    <property type="project" value="UniProtKB-KW"/>
</dbReference>
<feature type="binding site" evidence="11">
    <location>
        <position position="135"/>
    </location>
    <ligand>
        <name>substrate</name>
    </ligand>
</feature>
<keyword evidence="11" id="KW-0963">Cytoplasm</keyword>
<gene>
    <name evidence="11" type="primary">aroK</name>
    <name evidence="12" type="ORF">J2X11_001585</name>
</gene>
<keyword evidence="6 11" id="KW-0547">Nucleotide-binding</keyword>
<sequence length="169" mass="17865">MSPVAVFVGPPGAGKSTVAEIVGQRLGVDVRDTDQDVEAGEGVSVQDIFIDQGEAHFRVLEEKAVASALAEHDGVVSLGGGAVLSPASRAALAGHRVIFLDVGLAAAIRRVGMNSGRPLLLGNVRTQLKNLLDQRRVLYRDVARFTIETDDLDATQVADQAIALIEDDR</sequence>
<evidence type="ECO:0000313" key="13">
    <source>
        <dbReference type="Proteomes" id="UP001257739"/>
    </source>
</evidence>
<keyword evidence="13" id="KW-1185">Reference proteome</keyword>
<keyword evidence="4 11" id="KW-0028">Amino-acid biosynthesis</keyword>
<dbReference type="EMBL" id="JAVDWH010000001">
    <property type="protein sequence ID" value="MDR7086746.1"/>
    <property type="molecule type" value="Genomic_DNA"/>
</dbReference>
<feature type="binding site" evidence="11">
    <location>
        <position position="58"/>
    </location>
    <ligand>
        <name>substrate</name>
    </ligand>
</feature>
<evidence type="ECO:0000256" key="10">
    <source>
        <dbReference type="ARBA" id="ARBA00048567"/>
    </source>
</evidence>
<proteinExistence type="inferred from homology"/>
<evidence type="ECO:0000313" key="12">
    <source>
        <dbReference type="EMBL" id="MDR7086746.1"/>
    </source>
</evidence>
<organism evidence="12 13">
    <name type="scientific">Aeromicrobium panaciterrae</name>
    <dbReference type="NCBI Taxonomy" id="363861"/>
    <lineage>
        <taxon>Bacteria</taxon>
        <taxon>Bacillati</taxon>
        <taxon>Actinomycetota</taxon>
        <taxon>Actinomycetes</taxon>
        <taxon>Propionibacteriales</taxon>
        <taxon>Nocardioidaceae</taxon>
        <taxon>Aeromicrobium</taxon>
    </lineage>
</organism>
<comment type="subunit">
    <text evidence="11">Monomer.</text>
</comment>
<keyword evidence="5 11" id="KW-0808">Transferase</keyword>
<feature type="binding site" evidence="11">
    <location>
        <position position="34"/>
    </location>
    <ligand>
        <name>substrate</name>
    </ligand>
</feature>
<comment type="cofactor">
    <cofactor evidence="11">
        <name>Mg(2+)</name>
        <dbReference type="ChEBI" id="CHEBI:18420"/>
    </cofactor>
    <text evidence="11">Binds 1 Mg(2+) ion per subunit.</text>
</comment>
<dbReference type="SUPFAM" id="SSF52540">
    <property type="entry name" value="P-loop containing nucleoside triphosphate hydrolases"/>
    <property type="match status" value="1"/>
</dbReference>
<dbReference type="InterPro" id="IPR031322">
    <property type="entry name" value="Shikimate/glucono_kinase"/>
</dbReference>
<dbReference type="PRINTS" id="PR01100">
    <property type="entry name" value="SHIKIMTKNASE"/>
</dbReference>
<dbReference type="InterPro" id="IPR027417">
    <property type="entry name" value="P-loop_NTPase"/>
</dbReference>
<comment type="pathway">
    <text evidence="1 11">Metabolic intermediate biosynthesis; chorismate biosynthesis; chorismate from D-erythrose 4-phosphate and phosphoenolpyruvate: step 5/7.</text>
</comment>
<evidence type="ECO:0000256" key="4">
    <source>
        <dbReference type="ARBA" id="ARBA00022605"/>
    </source>
</evidence>
<evidence type="ECO:0000256" key="6">
    <source>
        <dbReference type="ARBA" id="ARBA00022741"/>
    </source>
</evidence>
<dbReference type="Gene3D" id="3.40.50.300">
    <property type="entry name" value="P-loop containing nucleotide triphosphate hydrolases"/>
    <property type="match status" value="1"/>
</dbReference>
<comment type="function">
    <text evidence="11">Catalyzes the specific phosphorylation of the 3-hydroxyl group of shikimic acid using ATP as a cosubstrate.</text>
</comment>
<dbReference type="Proteomes" id="UP001257739">
    <property type="component" value="Unassembled WGS sequence"/>
</dbReference>
<evidence type="ECO:0000256" key="7">
    <source>
        <dbReference type="ARBA" id="ARBA00022777"/>
    </source>
</evidence>
<accession>A0ABU1UNJ2</accession>
<evidence type="ECO:0000256" key="3">
    <source>
        <dbReference type="ARBA" id="ARBA00012154"/>
    </source>
</evidence>
<evidence type="ECO:0000256" key="1">
    <source>
        <dbReference type="ARBA" id="ARBA00004842"/>
    </source>
</evidence>
<dbReference type="HAMAP" id="MF_00109">
    <property type="entry name" value="Shikimate_kinase"/>
    <property type="match status" value="1"/>
</dbReference>
<evidence type="ECO:0000256" key="2">
    <source>
        <dbReference type="ARBA" id="ARBA00006997"/>
    </source>
</evidence>
<dbReference type="PROSITE" id="PS01128">
    <property type="entry name" value="SHIKIMATE_KINASE"/>
    <property type="match status" value="1"/>
</dbReference>
<evidence type="ECO:0000256" key="11">
    <source>
        <dbReference type="HAMAP-Rule" id="MF_00109"/>
    </source>
</evidence>
<comment type="similarity">
    <text evidence="2 11">Belongs to the shikimate kinase family.</text>
</comment>
<protein>
    <recommendedName>
        <fullName evidence="3 11">Shikimate kinase</fullName>
        <shortName evidence="11">SK</shortName>
        <ecNumber evidence="3 11">2.7.1.71</ecNumber>
    </recommendedName>
</protein>
<dbReference type="Pfam" id="PF01202">
    <property type="entry name" value="SKI"/>
    <property type="match status" value="1"/>
</dbReference>
<comment type="subcellular location">
    <subcellularLocation>
        <location evidence="11">Cytoplasm</location>
    </subcellularLocation>
</comment>
<evidence type="ECO:0000256" key="9">
    <source>
        <dbReference type="ARBA" id="ARBA00023141"/>
    </source>
</evidence>
<comment type="caution">
    <text evidence="12">The sequence shown here is derived from an EMBL/GenBank/DDBJ whole genome shotgun (WGS) entry which is preliminary data.</text>
</comment>
<dbReference type="InterPro" id="IPR023000">
    <property type="entry name" value="Shikimate_kinase_CS"/>
</dbReference>
<dbReference type="InterPro" id="IPR000623">
    <property type="entry name" value="Shikimate_kinase/TSH1"/>
</dbReference>
<keyword evidence="9 11" id="KW-0057">Aromatic amino acid biosynthesis</keyword>
<keyword evidence="8 11" id="KW-0067">ATP-binding</keyword>
<feature type="binding site" evidence="11">
    <location>
        <position position="117"/>
    </location>
    <ligand>
        <name>ATP</name>
        <dbReference type="ChEBI" id="CHEBI:30616"/>
    </ligand>
</feature>
<feature type="binding site" evidence="11">
    <location>
        <begin position="12"/>
        <end position="17"/>
    </location>
    <ligand>
        <name>ATP</name>
        <dbReference type="ChEBI" id="CHEBI:30616"/>
    </ligand>
</feature>
<dbReference type="PANTHER" id="PTHR21087">
    <property type="entry name" value="SHIKIMATE KINASE"/>
    <property type="match status" value="1"/>
</dbReference>
<feature type="binding site" evidence="11">
    <location>
        <position position="16"/>
    </location>
    <ligand>
        <name>Mg(2+)</name>
        <dbReference type="ChEBI" id="CHEBI:18420"/>
    </ligand>
</feature>
<dbReference type="PANTHER" id="PTHR21087:SF16">
    <property type="entry name" value="SHIKIMATE KINASE 1, CHLOROPLASTIC"/>
    <property type="match status" value="1"/>
</dbReference>
<keyword evidence="11" id="KW-0460">Magnesium</keyword>
<keyword evidence="11" id="KW-0479">Metal-binding</keyword>
<comment type="catalytic activity">
    <reaction evidence="10 11">
        <text>shikimate + ATP = 3-phosphoshikimate + ADP + H(+)</text>
        <dbReference type="Rhea" id="RHEA:13121"/>
        <dbReference type="ChEBI" id="CHEBI:15378"/>
        <dbReference type="ChEBI" id="CHEBI:30616"/>
        <dbReference type="ChEBI" id="CHEBI:36208"/>
        <dbReference type="ChEBI" id="CHEBI:145989"/>
        <dbReference type="ChEBI" id="CHEBI:456216"/>
        <dbReference type="EC" id="2.7.1.71"/>
    </reaction>
</comment>
<dbReference type="RefSeq" id="WP_309969184.1">
    <property type="nucleotide sequence ID" value="NZ_JAVDWH010000001.1"/>
</dbReference>
<feature type="binding site" evidence="11">
    <location>
        <position position="80"/>
    </location>
    <ligand>
        <name>substrate</name>
    </ligand>
</feature>
<evidence type="ECO:0000256" key="5">
    <source>
        <dbReference type="ARBA" id="ARBA00022679"/>
    </source>
</evidence>
<dbReference type="EC" id="2.7.1.71" evidence="3 11"/>
<keyword evidence="7 11" id="KW-0418">Kinase</keyword>
<reference evidence="12 13" key="1">
    <citation type="submission" date="2023-07" db="EMBL/GenBank/DDBJ databases">
        <title>Sorghum-associated microbial communities from plants grown in Nebraska, USA.</title>
        <authorList>
            <person name="Schachtman D."/>
        </authorList>
    </citation>
    <scope>NUCLEOTIDE SEQUENCE [LARGE SCALE GENOMIC DNA]</scope>
    <source>
        <strain evidence="12 13">BE248</strain>
    </source>
</reference>
<dbReference type="CDD" id="cd00464">
    <property type="entry name" value="SK"/>
    <property type="match status" value="1"/>
</dbReference>